<gene>
    <name evidence="2" type="ORF">OBBRIDRAFT_719667</name>
</gene>
<feature type="domain" description="Ribosome maturation protein SDO1/SBDS N-terminal" evidence="1">
    <location>
        <begin position="10"/>
        <end position="98"/>
    </location>
</feature>
<organism evidence="2 3">
    <name type="scientific">Obba rivulosa</name>
    <dbReference type="NCBI Taxonomy" id="1052685"/>
    <lineage>
        <taxon>Eukaryota</taxon>
        <taxon>Fungi</taxon>
        <taxon>Dikarya</taxon>
        <taxon>Basidiomycota</taxon>
        <taxon>Agaricomycotina</taxon>
        <taxon>Agaricomycetes</taxon>
        <taxon>Polyporales</taxon>
        <taxon>Gelatoporiaceae</taxon>
        <taxon>Obba</taxon>
    </lineage>
</organism>
<protein>
    <submittedName>
        <fullName evidence="2">DUF1960-domain-containing protein</fullName>
    </submittedName>
</protein>
<dbReference type="InterPro" id="IPR019783">
    <property type="entry name" value="SDO1/SBDS_N"/>
</dbReference>
<sequence length="140" mass="15032">MPNNAPRCITKVIYKPDPNQHDEYTVIVNDSEYKRWKEGGTTIPLTEVVDSFEVLHSTQGSQGILGRPSKQQLENTFGTSKDVDVVTKILEAGQQQSSHGILTGQIATNIAKGSATIDTKGKALSGTGIGLSQRGHVKNG</sequence>
<reference evidence="2 3" key="1">
    <citation type="submission" date="2016-07" db="EMBL/GenBank/DDBJ databases">
        <title>Draft genome of the white-rot fungus Obba rivulosa 3A-2.</title>
        <authorList>
            <consortium name="DOE Joint Genome Institute"/>
            <person name="Miettinen O."/>
            <person name="Riley R."/>
            <person name="Acob R."/>
            <person name="Barry K."/>
            <person name="Cullen D."/>
            <person name="De Vries R."/>
            <person name="Hainaut M."/>
            <person name="Hatakka A."/>
            <person name="Henrissat B."/>
            <person name="Hilden K."/>
            <person name="Kuo R."/>
            <person name="Labutti K."/>
            <person name="Lipzen A."/>
            <person name="Makela M.R."/>
            <person name="Sandor L."/>
            <person name="Spatafora J.W."/>
            <person name="Grigoriev I.V."/>
            <person name="Hibbett D.S."/>
        </authorList>
    </citation>
    <scope>NUCLEOTIDE SEQUENCE [LARGE SCALE GENOMIC DNA]</scope>
    <source>
        <strain evidence="2 3">3A-2</strain>
    </source>
</reference>
<dbReference type="EMBL" id="KV722333">
    <property type="protein sequence ID" value="OCH96017.1"/>
    <property type="molecule type" value="Genomic_DNA"/>
</dbReference>
<dbReference type="InterPro" id="IPR036786">
    <property type="entry name" value="Ribosome_mat_SBDS_N_sf"/>
</dbReference>
<evidence type="ECO:0000259" key="1">
    <source>
        <dbReference type="Pfam" id="PF01172"/>
    </source>
</evidence>
<dbReference type="SUPFAM" id="SSF89895">
    <property type="entry name" value="FYSH domain"/>
    <property type="match status" value="1"/>
</dbReference>
<evidence type="ECO:0000313" key="3">
    <source>
        <dbReference type="Proteomes" id="UP000250043"/>
    </source>
</evidence>
<dbReference type="AlphaFoldDB" id="A0A8E2J6M2"/>
<proteinExistence type="predicted"/>
<dbReference type="Gene3D" id="3.30.1250.10">
    <property type="entry name" value="Ribosome maturation protein SBDS, N-terminal domain"/>
    <property type="match status" value="1"/>
</dbReference>
<dbReference type="Pfam" id="PF01172">
    <property type="entry name" value="SBDS_N"/>
    <property type="match status" value="1"/>
</dbReference>
<evidence type="ECO:0000313" key="2">
    <source>
        <dbReference type="EMBL" id="OCH96017.1"/>
    </source>
</evidence>
<keyword evidence="3" id="KW-1185">Reference proteome</keyword>
<dbReference type="Proteomes" id="UP000250043">
    <property type="component" value="Unassembled WGS sequence"/>
</dbReference>
<name>A0A8E2J6M2_9APHY</name>
<dbReference type="OrthoDB" id="2567806at2759"/>
<accession>A0A8E2J6M2</accession>